<dbReference type="GO" id="GO:0016758">
    <property type="term" value="F:hexosyltransferase activity"/>
    <property type="evidence" value="ECO:0007669"/>
    <property type="project" value="InterPro"/>
</dbReference>
<name>A0A402A896_9CHLR</name>
<evidence type="ECO:0000313" key="4">
    <source>
        <dbReference type="EMBL" id="GCE15372.1"/>
    </source>
</evidence>
<evidence type="ECO:0000256" key="1">
    <source>
        <dbReference type="SAM" id="MobiDB-lite"/>
    </source>
</evidence>
<dbReference type="Pfam" id="PF06722">
    <property type="entry name" value="EryCIII-like_C"/>
    <property type="match status" value="1"/>
</dbReference>
<dbReference type="InterPro" id="IPR002213">
    <property type="entry name" value="UDP_glucos_trans"/>
</dbReference>
<dbReference type="RefSeq" id="WP_126582847.1">
    <property type="nucleotide sequence ID" value="NZ_BIFR01000002.1"/>
</dbReference>
<dbReference type="PANTHER" id="PTHR48050:SF13">
    <property type="entry name" value="STEROL 3-BETA-GLUCOSYLTRANSFERASE UGT80A2"/>
    <property type="match status" value="1"/>
</dbReference>
<evidence type="ECO:0000259" key="3">
    <source>
        <dbReference type="Pfam" id="PF06722"/>
    </source>
</evidence>
<feature type="compositionally biased region" description="Low complexity" evidence="1">
    <location>
        <begin position="429"/>
        <end position="440"/>
    </location>
</feature>
<feature type="domain" description="Erythromycin biosynthesis protein CIII-like C-terminal" evidence="3">
    <location>
        <begin position="297"/>
        <end position="402"/>
    </location>
</feature>
<dbReference type="InterPro" id="IPR004276">
    <property type="entry name" value="GlycoTrans_28_N"/>
</dbReference>
<dbReference type="GO" id="GO:0033072">
    <property type="term" value="P:vancomycin biosynthetic process"/>
    <property type="evidence" value="ECO:0007669"/>
    <property type="project" value="UniProtKB-ARBA"/>
</dbReference>
<dbReference type="GO" id="GO:0005975">
    <property type="term" value="P:carbohydrate metabolic process"/>
    <property type="evidence" value="ECO:0007669"/>
    <property type="project" value="InterPro"/>
</dbReference>
<dbReference type="GO" id="GO:0008194">
    <property type="term" value="F:UDP-glycosyltransferase activity"/>
    <property type="evidence" value="ECO:0007669"/>
    <property type="project" value="InterPro"/>
</dbReference>
<protein>
    <submittedName>
        <fullName evidence="4">Uncharacterized protein</fullName>
    </submittedName>
</protein>
<dbReference type="OrthoDB" id="9805366at2"/>
<dbReference type="Proteomes" id="UP000287352">
    <property type="component" value="Unassembled WGS sequence"/>
</dbReference>
<feature type="region of interest" description="Disordered" evidence="1">
    <location>
        <begin position="415"/>
        <end position="440"/>
    </location>
</feature>
<evidence type="ECO:0000259" key="2">
    <source>
        <dbReference type="Pfam" id="PF03033"/>
    </source>
</evidence>
<dbReference type="InterPro" id="IPR050426">
    <property type="entry name" value="Glycosyltransferase_28"/>
</dbReference>
<dbReference type="Gene3D" id="3.40.50.2000">
    <property type="entry name" value="Glycogen Phosphorylase B"/>
    <property type="match status" value="2"/>
</dbReference>
<dbReference type="FunFam" id="3.40.50.2000:FF:000009">
    <property type="entry name" value="Sterol 3-beta-glucosyltransferase UGT80A2"/>
    <property type="match status" value="1"/>
</dbReference>
<sequence>MQITIIAGGSRGDVQPYVALGKGLKDAGHAVRVVTSDDFQSLITEYGLEAFSTGGSAEAVAKEMQGLLDKGNMLTVLARMREASEKQALQGIETSIRACEGSDLLLGGLSGIAGGASLSEYLNIPLLLAYLVPFHPTSEFPSALTPLPQSPLTRWLNKPSHSIAQQMMWQSFRGGDTKVRTQALHLKPSSFWGPFSALRKSKLPTLYGYSQHVIPRPHDWDASQHVTGYWFLEPSEGWEPPTEFVQFLQAGPAPVYVGFGSMTNSKPEETADLVLQALERTGQRGVVYEGWGGLKKEQLPSNVYMTQSIPHSWLFPRMAAVVHHGGVGTTAAGLAAGVPSIIVPFFADQPFWGRRVHQLGVGPQPILRKNLTADRLTHAIEQAMNDNAMRAKAATLGQRIRAENGIARAVEIIEQSQKKSLSPTRRRSPPTSSLSESGHR</sequence>
<comment type="caution">
    <text evidence="4">The sequence shown here is derived from an EMBL/GenBank/DDBJ whole genome shotgun (WGS) entry which is preliminary data.</text>
</comment>
<dbReference type="AlphaFoldDB" id="A0A402A896"/>
<dbReference type="PANTHER" id="PTHR48050">
    <property type="entry name" value="STEROL 3-BETA-GLUCOSYLTRANSFERASE"/>
    <property type="match status" value="1"/>
</dbReference>
<gene>
    <name evidence="4" type="ORF">KTT_52310</name>
</gene>
<accession>A0A402A896</accession>
<proteinExistence type="predicted"/>
<keyword evidence="5" id="KW-1185">Reference proteome</keyword>
<reference evidence="5" key="1">
    <citation type="submission" date="2018-12" db="EMBL/GenBank/DDBJ databases">
        <title>Tengunoibacter tsumagoiensis gen. nov., sp. nov., Dictyobacter kobayashii sp. nov., D. alpinus sp. nov., and D. joshuensis sp. nov. and description of Dictyobacteraceae fam. nov. within the order Ktedonobacterales isolated from Tengu-no-mugimeshi.</title>
        <authorList>
            <person name="Wang C.M."/>
            <person name="Zheng Y."/>
            <person name="Sakai Y."/>
            <person name="Toyoda A."/>
            <person name="Minakuchi Y."/>
            <person name="Abe K."/>
            <person name="Yokota A."/>
            <person name="Yabe S."/>
        </authorList>
    </citation>
    <scope>NUCLEOTIDE SEQUENCE [LARGE SCALE GENOMIC DNA]</scope>
    <source>
        <strain evidence="5">Uno3</strain>
    </source>
</reference>
<dbReference type="Pfam" id="PF03033">
    <property type="entry name" value="Glyco_transf_28"/>
    <property type="match status" value="1"/>
</dbReference>
<dbReference type="EMBL" id="BIFR01000002">
    <property type="protein sequence ID" value="GCE15372.1"/>
    <property type="molecule type" value="Genomic_DNA"/>
</dbReference>
<evidence type="ECO:0000313" key="5">
    <source>
        <dbReference type="Proteomes" id="UP000287352"/>
    </source>
</evidence>
<dbReference type="InterPro" id="IPR010610">
    <property type="entry name" value="EryCIII-like_C"/>
</dbReference>
<dbReference type="CDD" id="cd03784">
    <property type="entry name" value="GT1_Gtf-like"/>
    <property type="match status" value="1"/>
</dbReference>
<dbReference type="SUPFAM" id="SSF53756">
    <property type="entry name" value="UDP-Glycosyltransferase/glycogen phosphorylase"/>
    <property type="match status" value="1"/>
</dbReference>
<feature type="domain" description="Glycosyltransferase family 28 N-terminal" evidence="2">
    <location>
        <begin position="3"/>
        <end position="79"/>
    </location>
</feature>
<organism evidence="4 5">
    <name type="scientific">Tengunoibacter tsumagoiensis</name>
    <dbReference type="NCBI Taxonomy" id="2014871"/>
    <lineage>
        <taxon>Bacteria</taxon>
        <taxon>Bacillati</taxon>
        <taxon>Chloroflexota</taxon>
        <taxon>Ktedonobacteria</taxon>
        <taxon>Ktedonobacterales</taxon>
        <taxon>Dictyobacteraceae</taxon>
        <taxon>Tengunoibacter</taxon>
    </lineage>
</organism>